<name>A0A7H9AY73_ZYGMR</name>
<dbReference type="PROSITE" id="PS50827">
    <property type="entry name" value="DDT"/>
    <property type="match status" value="1"/>
</dbReference>
<proteinExistence type="predicted"/>
<dbReference type="GO" id="GO:0031509">
    <property type="term" value="P:subtelomeric heterochromatin formation"/>
    <property type="evidence" value="ECO:0007669"/>
    <property type="project" value="TreeGrafter"/>
</dbReference>
<dbReference type="Proteomes" id="UP000509704">
    <property type="component" value="Chromosome 2"/>
</dbReference>
<sequence>MVLYKRKAITLPDPKPLPVDINIEVWHIDETGEWFETYEEYLTRFDFYARHHFTCEITGTSCLTFFEALDSEETQFRYVEERFPLKLREPVARFLHFNGIKRLDALVENVYARFKNDFFPGETVYLRKNNKDLLDGSPSQASPQREDTPFKGSSRDESTQPQYQKPYIIKEKAQFNASMDAQTGEIIMPAYSKYMLIEENHGNKSLIADQSQLYRDRSTFTKHLIKCFCKITLKRASSKMGAPWAVKEEYLPMYGLTMEWPLEMIKYKEDDVSESTKNKRDRSEEDIEDTLQNGSKNVEELGETNRDEVEEESSKRRKNDEPREESVTYENSAAPAITSIVEDLVLPFQGPASIFDKLYCYNEFLESVPVNETSIKSFKNVEKLLQVFQFLTTFGPKLYLSNFNLDQFITSIKCTDAHELKGEVVYVNCASTTKENANDDIPCSNWRRNAHFRQLIESKNSEDIIYRVLKDEPASEEVIDNINHNGCGLLIEAFVAVLRLFINEEGDWQVLVTGEWLSGPDNQEVPHKDKETSRTVDIDTEDSEYARKDENEIEEDEEEEQEKEKEDDELSSALDNCLNYRNVNWAERLTKRQFNNGFWLIILMGIFDSCNHIPTYTNAMDNITKKLIPENISSSQLSKQLWRNFCKLSFEEKVTCLWILVDLVSNFSPDIKSAVDFSMDLCGQIRSEKFKIAKDLKSELSTLNNLQATLNNLAEAETVDESAYSQLEEQLEAQKVKVDNLQYDRSLLGKKLMENDFQRLKPLGIDRYGNKYHWLDLSGAVVPDIQEEANDNWRRQQQSQYHSGRIWIQGPNESTVRFLLNISYAELRKWVELAEREGSAFATKEVFHIYRACDGSYKLISGSDEYEIVNKEQIANPLFELTPIQKKIIDETPQSLMLTDKTWYCLERIEDLRMIMDWLDTWGRREHDLLRQFKGIEEYLESSFTIRERRLLSFSSDDAEEKLVKEFQENELTAEEIGFSKAELISSSTMTNDSNTSGNNDFVKHENELEKIAEEIMRLDDCSKTRKILDRIEKLESRRDRLLDIKQAVESSMGPGERVQARTEKKRIRNIITRKLEKQSEILTDLLNRRHFKAMEDVIEWKNDLAIRKWGTPLRKNASGNKKNNSPDTVHDKLQEIMNLTSRTKEAATV</sequence>
<feature type="compositionally biased region" description="Basic and acidic residues" evidence="5">
    <location>
        <begin position="271"/>
        <end position="283"/>
    </location>
</feature>
<feature type="compositionally biased region" description="Basic and acidic residues" evidence="5">
    <location>
        <begin position="297"/>
        <end position="326"/>
    </location>
</feature>
<feature type="coiled-coil region" evidence="4">
    <location>
        <begin position="693"/>
        <end position="744"/>
    </location>
</feature>
<dbReference type="GO" id="GO:0000785">
    <property type="term" value="C:chromatin"/>
    <property type="evidence" value="ECO:0007669"/>
    <property type="project" value="UniProtKB-ARBA"/>
</dbReference>
<protein>
    <recommendedName>
        <fullName evidence="10">WAC domain-containing protein</fullName>
    </recommendedName>
</protein>
<feature type="compositionally biased region" description="Basic and acidic residues" evidence="5">
    <location>
        <begin position="144"/>
        <end position="158"/>
    </location>
</feature>
<reference evidence="8 9" key="1">
    <citation type="submission" date="2020-07" db="EMBL/GenBank/DDBJ databases">
        <title>The yeast mating-type switching endonuclease HO is a domesticated member of an unorthodox homing genetic element family.</title>
        <authorList>
            <person name="Coughlan A.Y."/>
            <person name="Lombardi L."/>
            <person name="Braun-Galleani S."/>
            <person name="Martos A.R."/>
            <person name="Galeote V."/>
            <person name="Bigey F."/>
            <person name="Dequin S."/>
            <person name="Byrne K.P."/>
            <person name="Wolfe K.H."/>
        </authorList>
    </citation>
    <scope>NUCLEOTIDE SEQUENCE [LARGE SCALE GENOMIC DNA]</scope>
    <source>
        <strain evidence="8 9">NRRL Y-6702</strain>
    </source>
</reference>
<dbReference type="SMART" id="SM00571">
    <property type="entry name" value="DDT"/>
    <property type="match status" value="1"/>
</dbReference>
<evidence type="ECO:0000313" key="9">
    <source>
        <dbReference type="Proteomes" id="UP000509704"/>
    </source>
</evidence>
<dbReference type="AlphaFoldDB" id="A0A7H9AY73"/>
<feature type="region of interest" description="Disordered" evidence="5">
    <location>
        <begin position="134"/>
        <end position="163"/>
    </location>
</feature>
<feature type="compositionally biased region" description="Basic and acidic residues" evidence="5">
    <location>
        <begin position="524"/>
        <end position="537"/>
    </location>
</feature>
<feature type="region of interest" description="Disordered" evidence="5">
    <location>
        <begin position="271"/>
        <end position="331"/>
    </location>
</feature>
<dbReference type="PROSITE" id="PS51136">
    <property type="entry name" value="WAC"/>
    <property type="match status" value="1"/>
</dbReference>
<evidence type="ECO:0000259" key="6">
    <source>
        <dbReference type="PROSITE" id="PS50827"/>
    </source>
</evidence>
<dbReference type="Pfam" id="PF02791">
    <property type="entry name" value="DDT"/>
    <property type="match status" value="1"/>
</dbReference>
<evidence type="ECO:0000313" key="8">
    <source>
        <dbReference type="EMBL" id="QLG71064.1"/>
    </source>
</evidence>
<accession>A0A7H9AY73</accession>
<organism evidence="8 9">
    <name type="scientific">Zygotorulaspora mrakii</name>
    <name type="common">Zygosaccharomyces mrakii</name>
    <dbReference type="NCBI Taxonomy" id="42260"/>
    <lineage>
        <taxon>Eukaryota</taxon>
        <taxon>Fungi</taxon>
        <taxon>Dikarya</taxon>
        <taxon>Ascomycota</taxon>
        <taxon>Saccharomycotina</taxon>
        <taxon>Saccharomycetes</taxon>
        <taxon>Saccharomycetales</taxon>
        <taxon>Saccharomycetaceae</taxon>
        <taxon>Zygotorulaspora</taxon>
    </lineage>
</organism>
<dbReference type="GeneID" id="59234725"/>
<dbReference type="KEGG" id="zmk:HG535_0B01020"/>
<dbReference type="RefSeq" id="XP_037142792.1">
    <property type="nucleotide sequence ID" value="XM_037286897.1"/>
</dbReference>
<feature type="region of interest" description="Disordered" evidence="5">
    <location>
        <begin position="519"/>
        <end position="570"/>
    </location>
</feature>
<comment type="subcellular location">
    <subcellularLocation>
        <location evidence="1 3">Nucleus</location>
    </subcellularLocation>
</comment>
<evidence type="ECO:0008006" key="10">
    <source>
        <dbReference type="Google" id="ProtNLM"/>
    </source>
</evidence>
<dbReference type="OrthoDB" id="332390at2759"/>
<evidence type="ECO:0000256" key="4">
    <source>
        <dbReference type="SAM" id="Coils"/>
    </source>
</evidence>
<evidence type="ECO:0000256" key="2">
    <source>
        <dbReference type="ARBA" id="ARBA00023242"/>
    </source>
</evidence>
<dbReference type="GO" id="GO:0000781">
    <property type="term" value="C:chromosome, telomeric region"/>
    <property type="evidence" value="ECO:0007669"/>
    <property type="project" value="GOC"/>
</dbReference>
<gene>
    <name evidence="8" type="ORF">HG535_0B01020</name>
</gene>
<dbReference type="EMBL" id="CP058605">
    <property type="protein sequence ID" value="QLG71064.1"/>
    <property type="molecule type" value="Genomic_DNA"/>
</dbReference>
<feature type="domain" description="WAC" evidence="7">
    <location>
        <begin position="23"/>
        <end position="131"/>
    </location>
</feature>
<dbReference type="PANTHER" id="PTHR32075">
    <property type="entry name" value="ISWI CHROMATIN-REMODELING COMPLEX SUBUNIT YPL216W-RELATED"/>
    <property type="match status" value="1"/>
</dbReference>
<evidence type="ECO:0000256" key="5">
    <source>
        <dbReference type="SAM" id="MobiDB-lite"/>
    </source>
</evidence>
<dbReference type="GO" id="GO:0005634">
    <property type="term" value="C:nucleus"/>
    <property type="evidence" value="ECO:0007669"/>
    <property type="project" value="UniProtKB-SubCell"/>
</dbReference>
<dbReference type="InterPro" id="IPR018501">
    <property type="entry name" value="DDT_dom"/>
</dbReference>
<dbReference type="Pfam" id="PF10537">
    <property type="entry name" value="WAC_Acf1_DNA_bd"/>
    <property type="match status" value="1"/>
</dbReference>
<dbReference type="InterPro" id="IPR013136">
    <property type="entry name" value="WSTF_Acf1_Cbp146"/>
</dbReference>
<evidence type="ECO:0000256" key="3">
    <source>
        <dbReference type="PROSITE-ProRule" id="PRU00475"/>
    </source>
</evidence>
<keyword evidence="9" id="KW-1185">Reference proteome</keyword>
<keyword evidence="4" id="KW-0175">Coiled coil</keyword>
<dbReference type="PANTHER" id="PTHR32075:SF6">
    <property type="entry name" value="ISWI CHROMATIN-REMODELING COMPLEX SUBUNIT YPL216W-RELATED"/>
    <property type="match status" value="1"/>
</dbReference>
<feature type="domain" description="DDT" evidence="6">
    <location>
        <begin position="378"/>
        <end position="438"/>
    </location>
</feature>
<dbReference type="Pfam" id="PF15613">
    <property type="entry name" value="WSD"/>
    <property type="match status" value="1"/>
</dbReference>
<dbReference type="InterPro" id="IPR028941">
    <property type="entry name" value="WHIM2_dom"/>
</dbReference>
<feature type="compositionally biased region" description="Acidic residues" evidence="5">
    <location>
        <begin position="551"/>
        <end position="570"/>
    </location>
</feature>
<evidence type="ECO:0000259" key="7">
    <source>
        <dbReference type="PROSITE" id="PS51136"/>
    </source>
</evidence>
<evidence type="ECO:0000256" key="1">
    <source>
        <dbReference type="ARBA" id="ARBA00004123"/>
    </source>
</evidence>
<keyword evidence="2 3" id="KW-0539">Nucleus</keyword>